<dbReference type="AlphaFoldDB" id="A0A1B8GJI4"/>
<feature type="compositionally biased region" description="Pro residues" evidence="1">
    <location>
        <begin position="593"/>
        <end position="614"/>
    </location>
</feature>
<evidence type="ECO:0000256" key="1">
    <source>
        <dbReference type="SAM" id="MobiDB-lite"/>
    </source>
</evidence>
<accession>A0A1B8GJI4</accession>
<dbReference type="EMBL" id="KV460231">
    <property type="protein sequence ID" value="OBT95979.1"/>
    <property type="molecule type" value="Genomic_DNA"/>
</dbReference>
<organism evidence="2 3">
    <name type="scientific">Pseudogymnoascus verrucosus</name>
    <dbReference type="NCBI Taxonomy" id="342668"/>
    <lineage>
        <taxon>Eukaryota</taxon>
        <taxon>Fungi</taxon>
        <taxon>Dikarya</taxon>
        <taxon>Ascomycota</taxon>
        <taxon>Pezizomycotina</taxon>
        <taxon>Leotiomycetes</taxon>
        <taxon>Thelebolales</taxon>
        <taxon>Thelebolaceae</taxon>
        <taxon>Pseudogymnoascus</taxon>
    </lineage>
</organism>
<evidence type="ECO:0000313" key="3">
    <source>
        <dbReference type="Proteomes" id="UP000091956"/>
    </source>
</evidence>
<sequence>MIERQENDRLRSNGNNYAKKGATSHIECPPPRNGKQEQREPPKIWNSRPKQLDSDFYRSKSSRSRRKRDRSRKPSVDAGSMASAENEVQTSNTSMSEGHQEPPSDDGALEQDKLSLSGRFGCRDHVDDNPTTPDLSAQPTTSGSILNEDSGAVTPNPIHPGGLESRNKHFGVSPLLQPTTTEQHVARPILEHNTASTGPLHTASLPELINENGGAGGGIVGGSKPTSSGIPVAEPLVEDDFDIILPKDTNLTDDDCNESSELGWLCIQGRKKGEFMELTPLIPHSLSSVEPPKVLIKPSKTEVQRVQQLRRNVRRRRRDIQNQKLLLQAKDKQISAEIEETFKRLREFAAERHKNPKVHDSRLELALRLFSESRSGRDECGPLNDELTSLEEALEFEEIQLTQAEDSLYEGFGISPMESGEDQEDNHTMKELPLPQSSPISESGHNSASDIDEAKSENDDSDYDAYSTGSFEQYRKNYHPLYIEYQENRGSQDNLYERRAYIMEDKGRLEDQQESRHPFGLTLLEDDQKYLDSLPEVLRLLDIEIDGYRVEIEQLRAQCLEQGIIDEADNYMDGDREDSNVYDDSDDSDDSTPIPPPLPAPTPPKPALPTPPPQINITSHAPSSMPISCQSIIVSNLGTRLDDQSYQNRINPWLFGKLAASRTELTLLATILSAMGAEPDIASHLDVLKLWDHDGAGAEPPKRPENLDEETLNRLRRVTREVVGDGFDRALVSSLFGLSLWGGEAYGGSDETTYLDDI</sequence>
<dbReference type="STRING" id="342668.A0A1B8GJI4"/>
<reference evidence="3" key="2">
    <citation type="journal article" date="2018" name="Nat. Commun.">
        <title>Extreme sensitivity to ultraviolet light in the fungal pathogen causing white-nose syndrome of bats.</title>
        <authorList>
            <person name="Palmer J.M."/>
            <person name="Drees K.P."/>
            <person name="Foster J.T."/>
            <person name="Lindner D.L."/>
        </authorList>
    </citation>
    <scope>NUCLEOTIDE SEQUENCE [LARGE SCALE GENOMIC DNA]</scope>
    <source>
        <strain evidence="3">UAMH 10579</strain>
    </source>
</reference>
<evidence type="ECO:0000313" key="2">
    <source>
        <dbReference type="EMBL" id="OBT95979.1"/>
    </source>
</evidence>
<dbReference type="Proteomes" id="UP000091956">
    <property type="component" value="Unassembled WGS sequence"/>
</dbReference>
<name>A0A1B8GJI4_9PEZI</name>
<feature type="compositionally biased region" description="Polar residues" evidence="1">
    <location>
        <begin position="435"/>
        <end position="449"/>
    </location>
</feature>
<feature type="region of interest" description="Disordered" evidence="1">
    <location>
        <begin position="1"/>
        <end position="166"/>
    </location>
</feature>
<feature type="compositionally biased region" description="Polar residues" evidence="1">
    <location>
        <begin position="86"/>
        <end position="97"/>
    </location>
</feature>
<feature type="region of interest" description="Disordered" evidence="1">
    <location>
        <begin position="412"/>
        <end position="467"/>
    </location>
</feature>
<feature type="compositionally biased region" description="Basic and acidic residues" evidence="1">
    <location>
        <begin position="1"/>
        <end position="11"/>
    </location>
</feature>
<keyword evidence="3" id="KW-1185">Reference proteome</keyword>
<protein>
    <submittedName>
        <fullName evidence="2">Uncharacterized protein</fullName>
    </submittedName>
</protein>
<feature type="compositionally biased region" description="Acidic residues" evidence="1">
    <location>
        <begin position="580"/>
        <end position="590"/>
    </location>
</feature>
<dbReference type="RefSeq" id="XP_018129712.1">
    <property type="nucleotide sequence ID" value="XM_018276170.2"/>
</dbReference>
<feature type="compositionally biased region" description="Polar residues" evidence="1">
    <location>
        <begin position="129"/>
        <end position="147"/>
    </location>
</feature>
<feature type="compositionally biased region" description="Basic residues" evidence="1">
    <location>
        <begin position="60"/>
        <end position="73"/>
    </location>
</feature>
<feature type="region of interest" description="Disordered" evidence="1">
    <location>
        <begin position="568"/>
        <end position="623"/>
    </location>
</feature>
<proteinExistence type="predicted"/>
<gene>
    <name evidence="2" type="ORF">VE01_06730</name>
</gene>
<reference evidence="2 3" key="1">
    <citation type="submission" date="2016-03" db="EMBL/GenBank/DDBJ databases">
        <title>Comparative genomics of Pseudogymnoascus destructans, the fungus causing white-nose syndrome of bats.</title>
        <authorList>
            <person name="Palmer J.M."/>
            <person name="Drees K.P."/>
            <person name="Foster J.T."/>
            <person name="Lindner D.L."/>
        </authorList>
    </citation>
    <scope>NUCLEOTIDE SEQUENCE [LARGE SCALE GENOMIC DNA]</scope>
    <source>
        <strain evidence="2 3">UAMH 10579</strain>
    </source>
</reference>
<dbReference type="OrthoDB" id="3553547at2759"/>
<dbReference type="GeneID" id="28840116"/>